<evidence type="ECO:0000256" key="2">
    <source>
        <dbReference type="ARBA" id="ARBA00022475"/>
    </source>
</evidence>
<feature type="transmembrane region" description="Helical" evidence="6">
    <location>
        <begin position="110"/>
        <end position="134"/>
    </location>
</feature>
<dbReference type="Proteomes" id="UP000677305">
    <property type="component" value="Chromosome"/>
</dbReference>
<keyword evidence="5 6" id="KW-0472">Membrane</keyword>
<feature type="transmembrane region" description="Helical" evidence="6">
    <location>
        <begin position="140"/>
        <end position="161"/>
    </location>
</feature>
<evidence type="ECO:0000256" key="4">
    <source>
        <dbReference type="ARBA" id="ARBA00022989"/>
    </source>
</evidence>
<dbReference type="OrthoDB" id="9813906at2"/>
<evidence type="ECO:0000256" key="1">
    <source>
        <dbReference type="ARBA" id="ARBA00004651"/>
    </source>
</evidence>
<feature type="transmembrane region" description="Helical" evidence="6">
    <location>
        <begin position="49"/>
        <end position="72"/>
    </location>
</feature>
<evidence type="ECO:0000256" key="6">
    <source>
        <dbReference type="SAM" id="Phobius"/>
    </source>
</evidence>
<name>A0A8J8MCI9_9FIRM</name>
<feature type="transmembrane region" description="Helical" evidence="6">
    <location>
        <begin position="19"/>
        <end position="37"/>
    </location>
</feature>
<dbReference type="AlphaFoldDB" id="A0A8J8MCI9"/>
<dbReference type="NCBIfam" id="NF007014">
    <property type="entry name" value="PRK09478.1"/>
    <property type="match status" value="1"/>
</dbReference>
<dbReference type="KEGG" id="vgu:HYG85_16975"/>
<dbReference type="PANTHER" id="PTHR32196">
    <property type="entry name" value="ABC TRANSPORTER PERMEASE PROTEIN YPHD-RELATED-RELATED"/>
    <property type="match status" value="1"/>
</dbReference>
<feature type="transmembrane region" description="Helical" evidence="6">
    <location>
        <begin position="245"/>
        <end position="263"/>
    </location>
</feature>
<dbReference type="RefSeq" id="WP_113674245.1">
    <property type="nucleotide sequence ID" value="NZ_CP058561.1"/>
</dbReference>
<feature type="transmembrane region" description="Helical" evidence="6">
    <location>
        <begin position="284"/>
        <end position="312"/>
    </location>
</feature>
<evidence type="ECO:0000313" key="7">
    <source>
        <dbReference type="EMBL" id="QUH30509.1"/>
    </source>
</evidence>
<gene>
    <name evidence="7" type="primary">mglC</name>
    <name evidence="7" type="ORF">HYG85_16975</name>
</gene>
<feature type="transmembrane region" description="Helical" evidence="6">
    <location>
        <begin position="324"/>
        <end position="340"/>
    </location>
</feature>
<keyword evidence="4 6" id="KW-1133">Transmembrane helix</keyword>
<feature type="transmembrane region" description="Helical" evidence="6">
    <location>
        <begin position="78"/>
        <end position="98"/>
    </location>
</feature>
<feature type="transmembrane region" description="Helical" evidence="6">
    <location>
        <begin position="194"/>
        <end position="214"/>
    </location>
</feature>
<reference evidence="7 8" key="1">
    <citation type="submission" date="2020-07" db="EMBL/GenBank/DDBJ databases">
        <title>Vallitalea guaymasensis genome.</title>
        <authorList>
            <person name="Postec A."/>
        </authorList>
    </citation>
    <scope>NUCLEOTIDE SEQUENCE [LARGE SCALE GENOMIC DNA]</scope>
    <source>
        <strain evidence="7 8">Ra1766G1</strain>
    </source>
</reference>
<dbReference type="CDD" id="cd06579">
    <property type="entry name" value="TM_PBP1_transp_AraH_like"/>
    <property type="match status" value="1"/>
</dbReference>
<evidence type="ECO:0000256" key="5">
    <source>
        <dbReference type="ARBA" id="ARBA00023136"/>
    </source>
</evidence>
<organism evidence="7 8">
    <name type="scientific">Vallitalea guaymasensis</name>
    <dbReference type="NCBI Taxonomy" id="1185412"/>
    <lineage>
        <taxon>Bacteria</taxon>
        <taxon>Bacillati</taxon>
        <taxon>Bacillota</taxon>
        <taxon>Clostridia</taxon>
        <taxon>Lachnospirales</taxon>
        <taxon>Vallitaleaceae</taxon>
        <taxon>Vallitalea</taxon>
    </lineage>
</organism>
<dbReference type="GO" id="GO:0005886">
    <property type="term" value="C:plasma membrane"/>
    <property type="evidence" value="ECO:0007669"/>
    <property type="project" value="UniProtKB-SubCell"/>
</dbReference>
<comment type="subcellular location">
    <subcellularLocation>
        <location evidence="1">Cell membrane</location>
        <topology evidence="1">Multi-pass membrane protein</topology>
    </subcellularLocation>
</comment>
<dbReference type="EMBL" id="CP058561">
    <property type="protein sequence ID" value="QUH30509.1"/>
    <property type="molecule type" value="Genomic_DNA"/>
</dbReference>
<evidence type="ECO:0000313" key="8">
    <source>
        <dbReference type="Proteomes" id="UP000677305"/>
    </source>
</evidence>
<accession>A0A8J8MCI9</accession>
<keyword evidence="2" id="KW-1003">Cell membrane</keyword>
<keyword evidence="8" id="KW-1185">Reference proteome</keyword>
<proteinExistence type="predicted"/>
<dbReference type="GO" id="GO:0022857">
    <property type="term" value="F:transmembrane transporter activity"/>
    <property type="evidence" value="ECO:0007669"/>
    <property type="project" value="InterPro"/>
</dbReference>
<protein>
    <submittedName>
        <fullName evidence="7">Galactose/methyl galactoside ABC transporter permease MglC</fullName>
    </submittedName>
</protein>
<sequence>MDKIIRKISFDKKKISDLLLKYAIYFVLLIMIIVIIIEDSSIVSWRSLATILTQASTRCMLALGVGGIIVLAGTDLSIGRMVGLAGVVGASLMQSPGFSRRIFPNLPTSGWFIALSILFIILLVTFASFINGWLTAKLHITPFIATLGMQLVLYGAASSYYNALGGSPITSLNEGFKYIAQGKLLKLKFGSDEFYISFLMIFALISILFIWFIWNKTRIGKNMFAVGGNAEAAAVSGVSIVKTTLIIYVIAGVLYGAAGLLELGRTGSATNNLGLGYELDAISACVVGGVSLMGGVGSVAGIVTGVIIFQVINFGLAYIGVDPYLQYVVKGMIILIAVAIDTRKYIKKK</sequence>
<dbReference type="InterPro" id="IPR001851">
    <property type="entry name" value="ABC_transp_permease"/>
</dbReference>
<keyword evidence="3 6" id="KW-0812">Transmembrane</keyword>
<evidence type="ECO:0000256" key="3">
    <source>
        <dbReference type="ARBA" id="ARBA00022692"/>
    </source>
</evidence>
<dbReference type="Pfam" id="PF02653">
    <property type="entry name" value="BPD_transp_2"/>
    <property type="match status" value="1"/>
</dbReference>
<dbReference type="PANTHER" id="PTHR32196:SF18">
    <property type="entry name" value="GALACTOSE_METHYL GALACTOSIDE IMPORT PERMEASE PROTEIN MGLC"/>
    <property type="match status" value="1"/>
</dbReference>